<dbReference type="PANTHER" id="PTHR42879">
    <property type="entry name" value="3-OXOACYL-(ACYL-CARRIER-PROTEIN) REDUCTASE"/>
    <property type="match status" value="1"/>
</dbReference>
<gene>
    <name evidence="4" type="ORF">QRD43_10770</name>
</gene>
<dbReference type="Gene3D" id="3.40.50.720">
    <property type="entry name" value="NAD(P)-binding Rossmann-like Domain"/>
    <property type="match status" value="1"/>
</dbReference>
<dbReference type="Proteomes" id="UP001238603">
    <property type="component" value="Unassembled WGS sequence"/>
</dbReference>
<evidence type="ECO:0000259" key="3">
    <source>
        <dbReference type="SMART" id="SM00822"/>
    </source>
</evidence>
<dbReference type="PRINTS" id="PR00080">
    <property type="entry name" value="SDRFAMILY"/>
</dbReference>
<comment type="similarity">
    <text evidence="1 2">Belongs to the short-chain dehydrogenases/reductases (SDR) family.</text>
</comment>
<proteinExistence type="inferred from homology"/>
<accession>A0ABT7LHR5</accession>
<dbReference type="SUPFAM" id="SSF51735">
    <property type="entry name" value="NAD(P)-binding Rossmann-fold domains"/>
    <property type="match status" value="1"/>
</dbReference>
<evidence type="ECO:0000313" key="4">
    <source>
        <dbReference type="EMBL" id="MDL5032384.1"/>
    </source>
</evidence>
<dbReference type="PANTHER" id="PTHR42879:SF2">
    <property type="entry name" value="3-OXOACYL-[ACYL-CARRIER-PROTEIN] REDUCTASE FABG"/>
    <property type="match status" value="1"/>
</dbReference>
<dbReference type="InterPro" id="IPR020904">
    <property type="entry name" value="Sc_DH/Rdtase_CS"/>
</dbReference>
<dbReference type="InterPro" id="IPR036291">
    <property type="entry name" value="NAD(P)-bd_dom_sf"/>
</dbReference>
<dbReference type="RefSeq" id="WP_285982523.1">
    <property type="nucleotide sequence ID" value="NZ_JASVDS010000002.1"/>
</dbReference>
<sequence>MAHAPSVSADLRDRHAVVTGGGSGIGLAVARQLLAAGARVTLMGRDGDRLARAAQDLTPHGLERLQCQACDVGDEASVQAAFARAVEGLGAVDILVNNAGQVETAPLTRTSLAQFQQMLQVNLTGTFLCSREVLPGMLAARQGRIINVASTAALKGYAYVAAYCAAKHGVLGLTRAMAAEVARKGVTVNAVCPGYTETEIVQRAIETITAKTGRSADEARAELAAANPQGRLIQPEEVALQVLMLASPLAAGINGQALAIDGGECVT</sequence>
<evidence type="ECO:0000256" key="2">
    <source>
        <dbReference type="RuleBase" id="RU000363"/>
    </source>
</evidence>
<name>A0ABT7LHR5_9BURK</name>
<protein>
    <submittedName>
        <fullName evidence="4">SDR family NAD(P)-dependent oxidoreductase</fullName>
    </submittedName>
</protein>
<dbReference type="EMBL" id="JASVDS010000002">
    <property type="protein sequence ID" value="MDL5032384.1"/>
    <property type="molecule type" value="Genomic_DNA"/>
</dbReference>
<dbReference type="PRINTS" id="PR00081">
    <property type="entry name" value="GDHRDH"/>
</dbReference>
<dbReference type="InterPro" id="IPR050259">
    <property type="entry name" value="SDR"/>
</dbReference>
<reference evidence="4 5" key="1">
    <citation type="submission" date="2023-06" db="EMBL/GenBank/DDBJ databases">
        <title>Pelomonas sp. APW6 16S ribosomal RNA gene genome sequencing and assembly.</title>
        <authorList>
            <person name="Woo H."/>
        </authorList>
    </citation>
    <scope>NUCLEOTIDE SEQUENCE [LARGE SCALE GENOMIC DNA]</scope>
    <source>
        <strain evidence="4 5">APW6</strain>
    </source>
</reference>
<evidence type="ECO:0000313" key="5">
    <source>
        <dbReference type="Proteomes" id="UP001238603"/>
    </source>
</evidence>
<organism evidence="4 5">
    <name type="scientific">Roseateles subflavus</name>
    <dbReference type="NCBI Taxonomy" id="3053353"/>
    <lineage>
        <taxon>Bacteria</taxon>
        <taxon>Pseudomonadati</taxon>
        <taxon>Pseudomonadota</taxon>
        <taxon>Betaproteobacteria</taxon>
        <taxon>Burkholderiales</taxon>
        <taxon>Sphaerotilaceae</taxon>
        <taxon>Roseateles</taxon>
    </lineage>
</organism>
<dbReference type="InterPro" id="IPR002347">
    <property type="entry name" value="SDR_fam"/>
</dbReference>
<dbReference type="Pfam" id="PF00106">
    <property type="entry name" value="adh_short"/>
    <property type="match status" value="1"/>
</dbReference>
<dbReference type="SMART" id="SM00822">
    <property type="entry name" value="PKS_KR"/>
    <property type="match status" value="1"/>
</dbReference>
<comment type="caution">
    <text evidence="4">The sequence shown here is derived from an EMBL/GenBank/DDBJ whole genome shotgun (WGS) entry which is preliminary data.</text>
</comment>
<dbReference type="CDD" id="cd05233">
    <property type="entry name" value="SDR_c"/>
    <property type="match status" value="1"/>
</dbReference>
<feature type="domain" description="Ketoreductase" evidence="3">
    <location>
        <begin position="14"/>
        <end position="182"/>
    </location>
</feature>
<evidence type="ECO:0000256" key="1">
    <source>
        <dbReference type="ARBA" id="ARBA00006484"/>
    </source>
</evidence>
<dbReference type="InterPro" id="IPR057326">
    <property type="entry name" value="KR_dom"/>
</dbReference>
<keyword evidence="5" id="KW-1185">Reference proteome</keyword>
<dbReference type="PROSITE" id="PS00061">
    <property type="entry name" value="ADH_SHORT"/>
    <property type="match status" value="1"/>
</dbReference>